<keyword evidence="1" id="KW-1133">Transmembrane helix</keyword>
<reference evidence="2 3" key="1">
    <citation type="submission" date="2022-09" db="EMBL/GenBank/DDBJ databases">
        <authorList>
            <person name="Han X.L."/>
            <person name="Wang Q."/>
            <person name="Lu T."/>
        </authorList>
    </citation>
    <scope>NUCLEOTIDE SEQUENCE [LARGE SCALE GENOMIC DNA]</scope>
    <source>
        <strain evidence="2 3">WQ 127069</strain>
    </source>
</reference>
<evidence type="ECO:0000313" key="2">
    <source>
        <dbReference type="EMBL" id="MCU6792503.1"/>
    </source>
</evidence>
<comment type="caution">
    <text evidence="2">The sequence shown here is derived from an EMBL/GenBank/DDBJ whole genome shotgun (WGS) entry which is preliminary data.</text>
</comment>
<dbReference type="EMBL" id="JAOQIO010000023">
    <property type="protein sequence ID" value="MCU6792503.1"/>
    <property type="molecule type" value="Genomic_DNA"/>
</dbReference>
<proteinExistence type="predicted"/>
<feature type="transmembrane region" description="Helical" evidence="1">
    <location>
        <begin position="63"/>
        <end position="84"/>
    </location>
</feature>
<keyword evidence="3" id="KW-1185">Reference proteome</keyword>
<sequence>MLIRTLIFGALTFIIMKMYRGKSWARIALIILLGGIGTLSLVIDPIKWLLEGNSLGTMFDGVELTSLLFAASRVVHLAAVLMLLL</sequence>
<dbReference type="Proteomes" id="UP001652445">
    <property type="component" value="Unassembled WGS sequence"/>
</dbReference>
<protein>
    <submittedName>
        <fullName evidence="2">Uncharacterized protein</fullName>
    </submittedName>
</protein>
<name>A0ABT2UCY3_9BACL</name>
<accession>A0ABT2UCY3</accession>
<organism evidence="2 3">
    <name type="scientific">Paenibacillus baimaensis</name>
    <dbReference type="NCBI Taxonomy" id="2982185"/>
    <lineage>
        <taxon>Bacteria</taxon>
        <taxon>Bacillati</taxon>
        <taxon>Bacillota</taxon>
        <taxon>Bacilli</taxon>
        <taxon>Bacillales</taxon>
        <taxon>Paenibacillaceae</taxon>
        <taxon>Paenibacillus</taxon>
    </lineage>
</organism>
<keyword evidence="1" id="KW-0812">Transmembrane</keyword>
<gene>
    <name evidence="2" type="ORF">OB236_10220</name>
</gene>
<evidence type="ECO:0000256" key="1">
    <source>
        <dbReference type="SAM" id="Phobius"/>
    </source>
</evidence>
<feature type="transmembrane region" description="Helical" evidence="1">
    <location>
        <begin position="24"/>
        <end position="43"/>
    </location>
</feature>
<evidence type="ECO:0000313" key="3">
    <source>
        <dbReference type="Proteomes" id="UP001652445"/>
    </source>
</evidence>
<keyword evidence="1" id="KW-0472">Membrane</keyword>